<dbReference type="Gene3D" id="3.10.310.30">
    <property type="match status" value="1"/>
</dbReference>
<dbReference type="InterPro" id="IPR051673">
    <property type="entry name" value="SSDNA_exonuclease_RecJ"/>
</dbReference>
<keyword evidence="4" id="KW-0269">Exonuclease</keyword>
<keyword evidence="4" id="KW-0378">Hydrolase</keyword>
<dbReference type="Gene3D" id="3.90.1640.30">
    <property type="match status" value="1"/>
</dbReference>
<dbReference type="Proteomes" id="UP000193969">
    <property type="component" value="Unassembled WGS sequence"/>
</dbReference>
<organism evidence="4 5">
    <name type="scientific">Methanohalophilus portucalensis FDF-1</name>
    <dbReference type="NCBI Taxonomy" id="523843"/>
    <lineage>
        <taxon>Archaea</taxon>
        <taxon>Methanobacteriati</taxon>
        <taxon>Methanobacteriota</taxon>
        <taxon>Stenosarchaea group</taxon>
        <taxon>Methanomicrobia</taxon>
        <taxon>Methanosarcinales</taxon>
        <taxon>Methanosarcinaceae</taxon>
        <taxon>Methanohalophilus</taxon>
    </lineage>
</organism>
<protein>
    <submittedName>
        <fullName evidence="3">DHH family phosphoesterase</fullName>
    </submittedName>
    <submittedName>
        <fullName evidence="4">Single-stranded DNA-specific exonuclease, DHH superfamily, may be involved in DNA replication intiation</fullName>
    </submittedName>
</protein>
<accession>A0A1X7NTG3</accession>
<evidence type="ECO:0000259" key="1">
    <source>
        <dbReference type="Pfam" id="PF01368"/>
    </source>
</evidence>
<feature type="domain" description="DDH" evidence="1">
    <location>
        <begin position="21"/>
        <end position="153"/>
    </location>
</feature>
<evidence type="ECO:0000313" key="5">
    <source>
        <dbReference type="Proteomes" id="UP000193969"/>
    </source>
</evidence>
<reference evidence="3 6" key="3">
    <citation type="submission" date="2018-10" db="EMBL/GenBank/DDBJ databases">
        <title>Cultivation of a novel Methanohalophilus strain from Kebrit Deep of the Red Sea and a genomic comparison of members of the genus Methanohalophilus.</title>
        <authorList>
            <person name="Guan Y."/>
            <person name="Ngugi D.K."/>
            <person name="Stingl U."/>
        </authorList>
    </citation>
    <scope>NUCLEOTIDE SEQUENCE [LARGE SCALE GENOMIC DNA]</scope>
    <source>
        <strain evidence="3 6">DSM 7471</strain>
    </source>
</reference>
<dbReference type="GO" id="GO:0003676">
    <property type="term" value="F:nucleic acid binding"/>
    <property type="evidence" value="ECO:0007669"/>
    <property type="project" value="InterPro"/>
</dbReference>
<dbReference type="RefSeq" id="WP_072360189.1">
    <property type="nucleotide sequence ID" value="NZ_FXBN01000003.1"/>
</dbReference>
<dbReference type="SUPFAM" id="SSF64182">
    <property type="entry name" value="DHH phosphoesterases"/>
    <property type="match status" value="1"/>
</dbReference>
<dbReference type="PANTHER" id="PTHR30255">
    <property type="entry name" value="SINGLE-STRANDED-DNA-SPECIFIC EXONUCLEASE RECJ"/>
    <property type="match status" value="1"/>
</dbReference>
<reference evidence="5" key="1">
    <citation type="submission" date="2017-04" db="EMBL/GenBank/DDBJ databases">
        <authorList>
            <person name="Varghese N."/>
            <person name="Submissions S."/>
        </authorList>
    </citation>
    <scope>NUCLEOTIDE SEQUENCE [LARGE SCALE GENOMIC DNA]</scope>
    <source>
        <strain evidence="5">FDF-1</strain>
    </source>
</reference>
<dbReference type="InterPro" id="IPR003156">
    <property type="entry name" value="DHHA1_dom"/>
</dbReference>
<dbReference type="PANTHER" id="PTHR30255:SF2">
    <property type="entry name" value="SINGLE-STRANDED-DNA-SPECIFIC EXONUCLEASE RECJ"/>
    <property type="match status" value="1"/>
</dbReference>
<dbReference type="Pfam" id="PF01368">
    <property type="entry name" value="DHH"/>
    <property type="match status" value="1"/>
</dbReference>
<dbReference type="EMBL" id="FXBN01000003">
    <property type="protein sequence ID" value="SMH40974.1"/>
    <property type="molecule type" value="Genomic_DNA"/>
</dbReference>
<reference evidence="4" key="2">
    <citation type="submission" date="2017-04" db="EMBL/GenBank/DDBJ databases">
        <authorList>
            <person name="Afonso C.L."/>
            <person name="Miller P.J."/>
            <person name="Scott M.A."/>
            <person name="Spackman E."/>
            <person name="Goraichik I."/>
            <person name="Dimitrov K.M."/>
            <person name="Suarez D.L."/>
            <person name="Swayne D.E."/>
        </authorList>
    </citation>
    <scope>NUCLEOTIDE SEQUENCE [LARGE SCALE GENOMIC DNA]</scope>
    <source>
        <strain evidence="4">FDF-1</strain>
    </source>
</reference>
<proteinExistence type="predicted"/>
<keyword evidence="5" id="KW-1185">Reference proteome</keyword>
<sequence>MEKLRPIAKRASEKISEYSRVRLISHNDADGITAAAVMCHALLREDIVFHASIVSRLDENVVETVNNSTDDGDLVLFCDMGSGQPELIEKVKNDTLIIDHHAPVGDTTAHIMVNPHLADIDGAYYMCASTTAYVVATELNPENKELAGLAIAGAIGDKQLFDRENGLILKEGIEHGSVSIRKGLKIGDGDLAEVLERTPEPYLDITGEKEKIANFLNILGISGPIEELDENQMKKLTSAVALKLTKTASPEAIDASIGEVCILNHETIPNVYDMVTLLNCCGKLERGGLALTACLRDEKAAEEGWKIAEQYQQVLMGQIKKAEKKIQKRQHLRYIQGEDMEATGMIAGVVIRYIHPDLPFIALNKVDDVVKISGRGTRKLVDNGLDLAVALREAASGVGGSGGGHNIASGAAIPPGSEDEFLKALDSIIAKQMGNNADEN</sequence>
<evidence type="ECO:0000313" key="3">
    <source>
        <dbReference type="EMBL" id="RNI11470.1"/>
    </source>
</evidence>
<dbReference type="GO" id="GO:0004527">
    <property type="term" value="F:exonuclease activity"/>
    <property type="evidence" value="ECO:0007669"/>
    <property type="project" value="UniProtKB-KW"/>
</dbReference>
<dbReference type="Pfam" id="PF02272">
    <property type="entry name" value="DHHA1"/>
    <property type="match status" value="1"/>
</dbReference>
<evidence type="ECO:0000313" key="6">
    <source>
        <dbReference type="Proteomes" id="UP000278252"/>
    </source>
</evidence>
<evidence type="ECO:0000259" key="2">
    <source>
        <dbReference type="Pfam" id="PF02272"/>
    </source>
</evidence>
<dbReference type="InterPro" id="IPR001667">
    <property type="entry name" value="DDH_dom"/>
</dbReference>
<dbReference type="Proteomes" id="UP000278252">
    <property type="component" value="Unassembled WGS sequence"/>
</dbReference>
<evidence type="ECO:0000313" key="4">
    <source>
        <dbReference type="EMBL" id="SMH40974.1"/>
    </source>
</evidence>
<dbReference type="EMBL" id="RJJH01000010">
    <property type="protein sequence ID" value="RNI11470.1"/>
    <property type="molecule type" value="Genomic_DNA"/>
</dbReference>
<keyword evidence="4" id="KW-0540">Nuclease</keyword>
<gene>
    <name evidence="3" type="ORF">EFE41_04415</name>
    <name evidence="4" type="ORF">SAMN06264941_1576</name>
</gene>
<dbReference type="AlphaFoldDB" id="A0A1X7NTG3"/>
<name>A0A1X7NTG3_9EURY</name>
<feature type="domain" description="DHHA1" evidence="2">
    <location>
        <begin position="336"/>
        <end position="430"/>
    </location>
</feature>
<dbReference type="InterPro" id="IPR038763">
    <property type="entry name" value="DHH_sf"/>
</dbReference>